<comment type="caution">
    <text evidence="7">The sequence shown here is derived from an EMBL/GenBank/DDBJ whole genome shotgun (WGS) entry which is preliminary data.</text>
</comment>
<dbReference type="AlphaFoldDB" id="A0A369TA81"/>
<dbReference type="Pfam" id="PF03717">
    <property type="entry name" value="PBP_dimer"/>
    <property type="match status" value="1"/>
</dbReference>
<evidence type="ECO:0000256" key="4">
    <source>
        <dbReference type="SAM" id="Phobius"/>
    </source>
</evidence>
<dbReference type="GO" id="GO:0071555">
    <property type="term" value="P:cell wall organization"/>
    <property type="evidence" value="ECO:0007669"/>
    <property type="project" value="TreeGrafter"/>
</dbReference>
<dbReference type="InterPro" id="IPR036138">
    <property type="entry name" value="PBP_dimer_sf"/>
</dbReference>
<dbReference type="RefSeq" id="WP_114582747.1">
    <property type="nucleotide sequence ID" value="NZ_QPMH01000013.1"/>
</dbReference>
<keyword evidence="3 4" id="KW-0472">Membrane</keyword>
<comment type="subcellular location">
    <subcellularLocation>
        <location evidence="1">Membrane</location>
    </subcellularLocation>
</comment>
<dbReference type="Pfam" id="PF00905">
    <property type="entry name" value="Transpeptidase"/>
    <property type="match status" value="1"/>
</dbReference>
<dbReference type="SUPFAM" id="SSF56601">
    <property type="entry name" value="beta-lactamase/transpeptidase-like"/>
    <property type="match status" value="1"/>
</dbReference>
<feature type="transmembrane region" description="Helical" evidence="4">
    <location>
        <begin position="44"/>
        <end position="63"/>
    </location>
</feature>
<reference evidence="7 8" key="1">
    <citation type="submission" date="2018-07" db="EMBL/GenBank/DDBJ databases">
        <title>Venubactetium sediminum gen. nov., sp. nov., isolated from a marine solar saltern.</title>
        <authorList>
            <person name="Wang S."/>
        </authorList>
    </citation>
    <scope>NUCLEOTIDE SEQUENCE [LARGE SCALE GENOMIC DNA]</scope>
    <source>
        <strain evidence="7 8">WD2A32</strain>
    </source>
</reference>
<evidence type="ECO:0000259" key="5">
    <source>
        <dbReference type="Pfam" id="PF00905"/>
    </source>
</evidence>
<evidence type="ECO:0000313" key="8">
    <source>
        <dbReference type="Proteomes" id="UP000253941"/>
    </source>
</evidence>
<gene>
    <name evidence="7" type="ORF">DRB17_13515</name>
</gene>
<keyword evidence="2" id="KW-0121">Carboxypeptidase</keyword>
<organism evidence="7 8">
    <name type="scientific">Ferruginivarius sediminum</name>
    <dbReference type="NCBI Taxonomy" id="2661937"/>
    <lineage>
        <taxon>Bacteria</taxon>
        <taxon>Pseudomonadati</taxon>
        <taxon>Pseudomonadota</taxon>
        <taxon>Alphaproteobacteria</taxon>
        <taxon>Rhodospirillales</taxon>
        <taxon>Rhodospirillaceae</taxon>
        <taxon>Ferruginivarius</taxon>
    </lineage>
</organism>
<keyword evidence="2" id="KW-0378">Hydrolase</keyword>
<evidence type="ECO:0000256" key="3">
    <source>
        <dbReference type="ARBA" id="ARBA00023136"/>
    </source>
</evidence>
<evidence type="ECO:0000256" key="1">
    <source>
        <dbReference type="ARBA" id="ARBA00004370"/>
    </source>
</evidence>
<dbReference type="Gene3D" id="3.40.710.10">
    <property type="entry name" value="DD-peptidase/beta-lactamase superfamily"/>
    <property type="match status" value="1"/>
</dbReference>
<feature type="domain" description="Penicillin-binding protein transpeptidase" evidence="5">
    <location>
        <begin position="249"/>
        <end position="548"/>
    </location>
</feature>
<dbReference type="InterPro" id="IPR050515">
    <property type="entry name" value="Beta-lactam/transpept"/>
</dbReference>
<keyword evidence="4" id="KW-0812">Transmembrane</keyword>
<name>A0A369TA81_9PROT</name>
<dbReference type="PANTHER" id="PTHR30627">
    <property type="entry name" value="PEPTIDOGLYCAN D,D-TRANSPEPTIDASE"/>
    <property type="match status" value="1"/>
</dbReference>
<dbReference type="InterPro" id="IPR012338">
    <property type="entry name" value="Beta-lactam/transpept-like"/>
</dbReference>
<accession>A0A369TA81</accession>
<evidence type="ECO:0000259" key="6">
    <source>
        <dbReference type="Pfam" id="PF03717"/>
    </source>
</evidence>
<keyword evidence="8" id="KW-1185">Reference proteome</keyword>
<keyword evidence="2" id="KW-0645">Protease</keyword>
<sequence length="589" mass="63730">MTEQVRACRPCQPQDIDRRAAARRRFLCMDGHRKEALETGRTRLLVAGVVFAFVFAVIGLRILDLAALSGAPSHVAARHPDGAPHAAQRADIVDRNGNILATTLPVPSLYANPREVAHPKDAAERLSRVLPDVSPGELAARLSSDRAFIWLKRGLSPRQQYRVNRLGIPGLYFREEERRFYPQGDLTAHVVGFTDIDNKGLAGIEQSFDEVLAGQHRSLRLSLDLRVQHILTEELSKAMAEFRAIGAAGVVMDARTGELVAMASLPSFNPANPGAADSEARFNRATLGLYEMGSVFKIFTTASVLESGAVRIGDRFDVSKPIRAARFTIRDYKPKDGKLTVPEIFMYSSNIGTVHMAMEAGTEVQQNTLAALGLTTPASVELPEVGTPMLPSPWREINTMTISYGHGLAVNPVQLTSAVAATVNGGVLHQPTLLTRDEAEAEASGKRVFSASTSGRMRQLMRLTVEYGTGGKADAEGYLVGGKTGTADKLRGGRYARDARIASFVGAFPMDDPRYVVFAMVDEPKGHKGTFGFATGGWVAAPVVREVISRAGPLLGVEPRDNVVVPEKEEHPLLVKVGAVKKDVRVAAR</sequence>
<protein>
    <submittedName>
        <fullName evidence="7">Penicillin-binding protein 2</fullName>
    </submittedName>
</protein>
<dbReference type="SUPFAM" id="SSF56519">
    <property type="entry name" value="Penicillin binding protein dimerisation domain"/>
    <property type="match status" value="1"/>
</dbReference>
<keyword evidence="4" id="KW-1133">Transmembrane helix</keyword>
<dbReference type="Gene3D" id="3.90.1310.10">
    <property type="entry name" value="Penicillin-binding protein 2a (Domain 2)"/>
    <property type="match status" value="1"/>
</dbReference>
<dbReference type="EMBL" id="QPMH01000013">
    <property type="protein sequence ID" value="RDD61285.1"/>
    <property type="molecule type" value="Genomic_DNA"/>
</dbReference>
<feature type="domain" description="Penicillin-binding protein dimerisation" evidence="6">
    <location>
        <begin position="86"/>
        <end position="216"/>
    </location>
</feature>
<evidence type="ECO:0000256" key="2">
    <source>
        <dbReference type="ARBA" id="ARBA00022645"/>
    </source>
</evidence>
<proteinExistence type="predicted"/>
<dbReference type="Gene3D" id="3.30.450.330">
    <property type="match status" value="1"/>
</dbReference>
<dbReference type="Proteomes" id="UP000253941">
    <property type="component" value="Unassembled WGS sequence"/>
</dbReference>
<dbReference type="InterPro" id="IPR005311">
    <property type="entry name" value="PBP_dimer"/>
</dbReference>
<dbReference type="PANTHER" id="PTHR30627:SF1">
    <property type="entry name" value="PEPTIDOGLYCAN D,D-TRANSPEPTIDASE FTSI"/>
    <property type="match status" value="1"/>
</dbReference>
<dbReference type="GO" id="GO:0008658">
    <property type="term" value="F:penicillin binding"/>
    <property type="evidence" value="ECO:0007669"/>
    <property type="project" value="InterPro"/>
</dbReference>
<dbReference type="InterPro" id="IPR001460">
    <property type="entry name" value="PCN-bd_Tpept"/>
</dbReference>
<dbReference type="GO" id="GO:0005886">
    <property type="term" value="C:plasma membrane"/>
    <property type="evidence" value="ECO:0007669"/>
    <property type="project" value="TreeGrafter"/>
</dbReference>
<dbReference type="GO" id="GO:0004180">
    <property type="term" value="F:carboxypeptidase activity"/>
    <property type="evidence" value="ECO:0007669"/>
    <property type="project" value="UniProtKB-KW"/>
</dbReference>
<evidence type="ECO:0000313" key="7">
    <source>
        <dbReference type="EMBL" id="RDD61285.1"/>
    </source>
</evidence>